<evidence type="ECO:0000256" key="2">
    <source>
        <dbReference type="ARBA" id="ARBA00005999"/>
    </source>
</evidence>
<dbReference type="AlphaFoldDB" id="A0A7F8QLW1"/>
<evidence type="ECO:0000256" key="5">
    <source>
        <dbReference type="ARBA" id="ARBA00022824"/>
    </source>
</evidence>
<dbReference type="CTD" id="23471"/>
<dbReference type="Pfam" id="PF03798">
    <property type="entry name" value="TRAM_LAG1_CLN8"/>
    <property type="match status" value="1"/>
</dbReference>
<feature type="compositionally biased region" description="Basic residues" evidence="13">
    <location>
        <begin position="171"/>
        <end position="182"/>
    </location>
</feature>
<evidence type="ECO:0000256" key="13">
    <source>
        <dbReference type="SAM" id="MobiDB-lite"/>
    </source>
</evidence>
<dbReference type="GeneID" id="102737167"/>
<feature type="domain" description="TLC" evidence="15">
    <location>
        <begin position="1"/>
        <end position="161"/>
    </location>
</feature>
<dbReference type="GO" id="GO:0006616">
    <property type="term" value="P:SRP-dependent cotranslational protein targeting to membrane, translocation"/>
    <property type="evidence" value="ECO:0007669"/>
    <property type="project" value="InterPro"/>
</dbReference>
<comment type="similarity">
    <text evidence="2">Belongs to the TRAM family.</text>
</comment>
<feature type="region of interest" description="Disordered" evidence="13">
    <location>
        <begin position="171"/>
        <end position="204"/>
    </location>
</feature>
<keyword evidence="16" id="KW-1185">Reference proteome</keyword>
<organism evidence="16 17">
    <name type="scientific">Leptonychotes weddellii</name>
    <name type="common">Weddell seal</name>
    <name type="synonym">Otaria weddellii</name>
    <dbReference type="NCBI Taxonomy" id="9713"/>
    <lineage>
        <taxon>Eukaryota</taxon>
        <taxon>Metazoa</taxon>
        <taxon>Chordata</taxon>
        <taxon>Craniata</taxon>
        <taxon>Vertebrata</taxon>
        <taxon>Euteleostomi</taxon>
        <taxon>Mammalia</taxon>
        <taxon>Eutheria</taxon>
        <taxon>Laurasiatheria</taxon>
        <taxon>Carnivora</taxon>
        <taxon>Caniformia</taxon>
        <taxon>Pinnipedia</taxon>
        <taxon>Phocidae</taxon>
        <taxon>Monachinae</taxon>
        <taxon>Lobodontini</taxon>
        <taxon>Leptonychotes</taxon>
    </lineage>
</organism>
<evidence type="ECO:0000256" key="8">
    <source>
        <dbReference type="ARBA" id="ARBA00023010"/>
    </source>
</evidence>
<gene>
    <name evidence="17" type="primary">TRAM1</name>
</gene>
<dbReference type="SMART" id="SM00724">
    <property type="entry name" value="TLC"/>
    <property type="match status" value="1"/>
</dbReference>
<dbReference type="PANTHER" id="PTHR12371">
    <property type="entry name" value="TRANSLOCATION ASSOCIATED MEMBRANE PROTEIN"/>
    <property type="match status" value="1"/>
</dbReference>
<evidence type="ECO:0000256" key="7">
    <source>
        <dbReference type="ARBA" id="ARBA00022989"/>
    </source>
</evidence>
<name>A0A7F8QLW1_LEPWE</name>
<sequence>MKHYNMLYTEMFRRVLIYNASLYLQEDIPRQLVYIGLYLFHIAGAYLLNLNHLGLVLLVLHYFVEFLFHISRLFYFSDEKYQKGFSLWAVLFVLGRLLTLILSVLTVGFGLARAENQKLDFSAGNFNVLAVRIAVLASICITQAFMMWKFINFQLRRWREHSTFQAPAVKKKPTVTKGRSSRKGTGLYSVSSGKAEAENIQKKM</sequence>
<evidence type="ECO:0000256" key="3">
    <source>
        <dbReference type="ARBA" id="ARBA00022448"/>
    </source>
</evidence>
<evidence type="ECO:0000259" key="15">
    <source>
        <dbReference type="PROSITE" id="PS50922"/>
    </source>
</evidence>
<feature type="transmembrane region" description="Helical" evidence="14">
    <location>
        <begin position="55"/>
        <end position="75"/>
    </location>
</feature>
<protein>
    <recommendedName>
        <fullName evidence="10">Translocating chain-associated membrane protein 1</fullName>
    </recommendedName>
</protein>
<evidence type="ECO:0000256" key="6">
    <source>
        <dbReference type="ARBA" id="ARBA00022927"/>
    </source>
</evidence>
<evidence type="ECO:0000256" key="9">
    <source>
        <dbReference type="ARBA" id="ARBA00023136"/>
    </source>
</evidence>
<proteinExistence type="inferred from homology"/>
<keyword evidence="4 12" id="KW-0812">Transmembrane</keyword>
<dbReference type="PANTHER" id="PTHR12371:SF3">
    <property type="entry name" value="TRANSLOCATING CHAIN-ASSOCIATED MEMBRANE PROTEIN 1"/>
    <property type="match status" value="1"/>
</dbReference>
<evidence type="ECO:0000313" key="16">
    <source>
        <dbReference type="Proteomes" id="UP000245341"/>
    </source>
</evidence>
<dbReference type="Proteomes" id="UP000245341">
    <property type="component" value="Unplaced"/>
</dbReference>
<evidence type="ECO:0000256" key="12">
    <source>
        <dbReference type="PROSITE-ProRule" id="PRU00205"/>
    </source>
</evidence>
<keyword evidence="6" id="KW-0653">Protein transport</keyword>
<keyword evidence="9 12" id="KW-0472">Membrane</keyword>
<feature type="compositionally biased region" description="Basic and acidic residues" evidence="13">
    <location>
        <begin position="195"/>
        <end position="204"/>
    </location>
</feature>
<dbReference type="RefSeq" id="XP_030882190.1">
    <property type="nucleotide sequence ID" value="XM_031026330.1"/>
</dbReference>
<dbReference type="OrthoDB" id="3053196at2759"/>
<accession>A0A7F8QLW1</accession>
<keyword evidence="8" id="KW-0811">Translocation</keyword>
<feature type="transmembrane region" description="Helical" evidence="14">
    <location>
        <begin position="32"/>
        <end position="49"/>
    </location>
</feature>
<comment type="subcellular location">
    <subcellularLocation>
        <location evidence="1">Endoplasmic reticulum membrane</location>
        <topology evidence="1">Multi-pass membrane protein</topology>
    </subcellularLocation>
</comment>
<dbReference type="InterPro" id="IPR016447">
    <property type="entry name" value="Translocation_assoc_membrane"/>
</dbReference>
<evidence type="ECO:0000256" key="11">
    <source>
        <dbReference type="ARBA" id="ARBA00046737"/>
    </source>
</evidence>
<dbReference type="InterPro" id="IPR006634">
    <property type="entry name" value="TLC-dom"/>
</dbReference>
<evidence type="ECO:0000256" key="10">
    <source>
        <dbReference type="ARBA" id="ARBA00039408"/>
    </source>
</evidence>
<dbReference type="PROSITE" id="PS50922">
    <property type="entry name" value="TLC"/>
    <property type="match status" value="1"/>
</dbReference>
<reference evidence="17" key="1">
    <citation type="submission" date="2025-08" db="UniProtKB">
        <authorList>
            <consortium name="RefSeq"/>
        </authorList>
    </citation>
    <scope>IDENTIFICATION</scope>
    <source>
        <tissue evidence="17">Liver</tissue>
    </source>
</reference>
<keyword evidence="7 14" id="KW-1133">Transmembrane helix</keyword>
<feature type="transmembrane region" description="Helical" evidence="14">
    <location>
        <begin position="87"/>
        <end position="109"/>
    </location>
</feature>
<dbReference type="GO" id="GO:0005789">
    <property type="term" value="C:endoplasmic reticulum membrane"/>
    <property type="evidence" value="ECO:0007669"/>
    <property type="project" value="UniProtKB-SubCell"/>
</dbReference>
<evidence type="ECO:0000256" key="1">
    <source>
        <dbReference type="ARBA" id="ARBA00004477"/>
    </source>
</evidence>
<dbReference type="KEGG" id="lww:102737167"/>
<evidence type="ECO:0000256" key="4">
    <source>
        <dbReference type="ARBA" id="ARBA00022692"/>
    </source>
</evidence>
<feature type="transmembrane region" description="Helical" evidence="14">
    <location>
        <begin position="129"/>
        <end position="151"/>
    </location>
</feature>
<keyword evidence="3" id="KW-0813">Transport</keyword>
<evidence type="ECO:0000256" key="14">
    <source>
        <dbReference type="SAM" id="Phobius"/>
    </source>
</evidence>
<evidence type="ECO:0000313" key="17">
    <source>
        <dbReference type="RefSeq" id="XP_030882190.1"/>
    </source>
</evidence>
<dbReference type="GO" id="GO:0045048">
    <property type="term" value="P:protein insertion into ER membrane"/>
    <property type="evidence" value="ECO:0007669"/>
    <property type="project" value="TreeGrafter"/>
</dbReference>
<keyword evidence="5" id="KW-0256">Endoplasmic reticulum</keyword>
<comment type="subunit">
    <text evidence="11">Interacts with SEC61B. May interact with Derlin-1/DERL1.</text>
</comment>